<protein>
    <submittedName>
        <fullName evidence="1">Uncharacterized protein</fullName>
    </submittedName>
</protein>
<organism evidence="1">
    <name type="scientific">Arundo donax</name>
    <name type="common">Giant reed</name>
    <name type="synonym">Donax arundinaceus</name>
    <dbReference type="NCBI Taxonomy" id="35708"/>
    <lineage>
        <taxon>Eukaryota</taxon>
        <taxon>Viridiplantae</taxon>
        <taxon>Streptophyta</taxon>
        <taxon>Embryophyta</taxon>
        <taxon>Tracheophyta</taxon>
        <taxon>Spermatophyta</taxon>
        <taxon>Magnoliopsida</taxon>
        <taxon>Liliopsida</taxon>
        <taxon>Poales</taxon>
        <taxon>Poaceae</taxon>
        <taxon>PACMAD clade</taxon>
        <taxon>Arundinoideae</taxon>
        <taxon>Arundineae</taxon>
        <taxon>Arundo</taxon>
    </lineage>
</organism>
<dbReference type="AlphaFoldDB" id="A0A0A9F0K7"/>
<dbReference type="EMBL" id="GBRH01194260">
    <property type="protein sequence ID" value="JAE03636.1"/>
    <property type="molecule type" value="Transcribed_RNA"/>
</dbReference>
<evidence type="ECO:0000313" key="1">
    <source>
        <dbReference type="EMBL" id="JAE03636.1"/>
    </source>
</evidence>
<proteinExistence type="predicted"/>
<accession>A0A0A9F0K7</accession>
<reference evidence="1" key="2">
    <citation type="journal article" date="2015" name="Data Brief">
        <title>Shoot transcriptome of the giant reed, Arundo donax.</title>
        <authorList>
            <person name="Barrero R.A."/>
            <person name="Guerrero F.D."/>
            <person name="Moolhuijzen P."/>
            <person name="Goolsby J.A."/>
            <person name="Tidwell J."/>
            <person name="Bellgard S.E."/>
            <person name="Bellgard M.I."/>
        </authorList>
    </citation>
    <scope>NUCLEOTIDE SEQUENCE</scope>
    <source>
        <tissue evidence="1">Shoot tissue taken approximately 20 cm above the soil surface</tissue>
    </source>
</reference>
<sequence>MMGALLQTCYCLFAQFSKS</sequence>
<name>A0A0A9F0K7_ARUDO</name>
<reference evidence="1" key="1">
    <citation type="submission" date="2014-09" db="EMBL/GenBank/DDBJ databases">
        <authorList>
            <person name="Magalhaes I.L.F."/>
            <person name="Oliveira U."/>
            <person name="Santos F.R."/>
            <person name="Vidigal T.H.D.A."/>
            <person name="Brescovit A.D."/>
            <person name="Santos A.J."/>
        </authorList>
    </citation>
    <scope>NUCLEOTIDE SEQUENCE</scope>
    <source>
        <tissue evidence="1">Shoot tissue taken approximately 20 cm above the soil surface</tissue>
    </source>
</reference>